<evidence type="ECO:0000313" key="3">
    <source>
        <dbReference type="EMBL" id="GKV51619.1"/>
    </source>
</evidence>
<dbReference type="PANTHER" id="PTHR43205:SF7">
    <property type="entry name" value="PROSTAGLANDIN REDUCTASE 1"/>
    <property type="match status" value="1"/>
</dbReference>
<feature type="domain" description="Oxidoreductase N-terminal" evidence="2">
    <location>
        <begin position="5"/>
        <end position="43"/>
    </location>
</feature>
<reference evidence="3 4" key="1">
    <citation type="journal article" date="2021" name="Commun. Biol.">
        <title>The genome of Shorea leprosula (Dipterocarpaceae) highlights the ecological relevance of drought in aseasonal tropical rainforests.</title>
        <authorList>
            <person name="Ng K.K.S."/>
            <person name="Kobayashi M.J."/>
            <person name="Fawcett J.A."/>
            <person name="Hatakeyama M."/>
            <person name="Paape T."/>
            <person name="Ng C.H."/>
            <person name="Ang C.C."/>
            <person name="Tnah L.H."/>
            <person name="Lee C.T."/>
            <person name="Nishiyama T."/>
            <person name="Sese J."/>
            <person name="O'Brien M.J."/>
            <person name="Copetti D."/>
            <person name="Mohd Noor M.I."/>
            <person name="Ong R.C."/>
            <person name="Putra M."/>
            <person name="Sireger I.Z."/>
            <person name="Indrioko S."/>
            <person name="Kosugi Y."/>
            <person name="Izuno A."/>
            <person name="Isagi Y."/>
            <person name="Lee S.L."/>
            <person name="Shimizu K.K."/>
        </authorList>
    </citation>
    <scope>NUCLEOTIDE SEQUENCE [LARGE SCALE GENOMIC DNA]</scope>
    <source>
        <strain evidence="3">214</strain>
    </source>
</reference>
<dbReference type="AlphaFoldDB" id="A0AAV5MPT1"/>
<dbReference type="Gene3D" id="3.40.50.720">
    <property type="entry name" value="NAD(P)-binding Rossmann-like Domain"/>
    <property type="match status" value="1"/>
</dbReference>
<comment type="caution">
    <text evidence="3">The sequence shown here is derived from an EMBL/GenBank/DDBJ whole genome shotgun (WGS) entry which is preliminary data.</text>
</comment>
<dbReference type="GO" id="GO:0032440">
    <property type="term" value="F:2-alkenal reductase [NAD(P)H] activity"/>
    <property type="evidence" value="ECO:0007669"/>
    <property type="project" value="TreeGrafter"/>
</dbReference>
<evidence type="ECO:0000259" key="2">
    <source>
        <dbReference type="Pfam" id="PF16884"/>
    </source>
</evidence>
<dbReference type="InterPro" id="IPR041694">
    <property type="entry name" value="ADH_N_2"/>
</dbReference>
<dbReference type="PANTHER" id="PTHR43205">
    <property type="entry name" value="PROSTAGLANDIN REDUCTASE"/>
    <property type="match status" value="1"/>
</dbReference>
<protein>
    <recommendedName>
        <fullName evidence="2">Oxidoreductase N-terminal domain-containing protein</fullName>
    </recommendedName>
</protein>
<dbReference type="InterPro" id="IPR045010">
    <property type="entry name" value="MDR_fam"/>
</dbReference>
<dbReference type="Proteomes" id="UP001054252">
    <property type="component" value="Unassembled WGS sequence"/>
</dbReference>
<evidence type="ECO:0000313" key="4">
    <source>
        <dbReference type="Proteomes" id="UP001054252"/>
    </source>
</evidence>
<evidence type="ECO:0000256" key="1">
    <source>
        <dbReference type="ARBA" id="ARBA00023002"/>
    </source>
</evidence>
<dbReference type="SUPFAM" id="SSF51735">
    <property type="entry name" value="NAD(P)-binding Rossmann-fold domains"/>
    <property type="match status" value="1"/>
</dbReference>
<dbReference type="EMBL" id="BPVZ01000519">
    <property type="protein sequence ID" value="GKV51619.1"/>
    <property type="molecule type" value="Genomic_DNA"/>
</dbReference>
<organism evidence="3 4">
    <name type="scientific">Rubroshorea leprosula</name>
    <dbReference type="NCBI Taxonomy" id="152421"/>
    <lineage>
        <taxon>Eukaryota</taxon>
        <taxon>Viridiplantae</taxon>
        <taxon>Streptophyta</taxon>
        <taxon>Embryophyta</taxon>
        <taxon>Tracheophyta</taxon>
        <taxon>Spermatophyta</taxon>
        <taxon>Magnoliopsida</taxon>
        <taxon>eudicotyledons</taxon>
        <taxon>Gunneridae</taxon>
        <taxon>Pentapetalae</taxon>
        <taxon>rosids</taxon>
        <taxon>malvids</taxon>
        <taxon>Malvales</taxon>
        <taxon>Dipterocarpaceae</taxon>
        <taxon>Rubroshorea</taxon>
    </lineage>
</organism>
<name>A0AAV5MPT1_9ROSI</name>
<gene>
    <name evidence="3" type="ORF">SLEP1_g58254</name>
</gene>
<keyword evidence="4" id="KW-1185">Reference proteome</keyword>
<proteinExistence type="predicted"/>
<sequence>MIQLLVGFGVFKVVDSRHPEYKKGDLVWGYTEWEEYTLLSMPRLTAYVGLHDVCFPKKGEYAYISAASGAVGQLLGQFAKSAGCYIV</sequence>
<accession>A0AAV5MPT1</accession>
<dbReference type="Pfam" id="PF16884">
    <property type="entry name" value="ADH_N_2"/>
    <property type="match status" value="1"/>
</dbReference>
<dbReference type="Gene3D" id="3.90.180.10">
    <property type="entry name" value="Medium-chain alcohol dehydrogenases, catalytic domain"/>
    <property type="match status" value="1"/>
</dbReference>
<dbReference type="InterPro" id="IPR036291">
    <property type="entry name" value="NAD(P)-bd_dom_sf"/>
</dbReference>
<keyword evidence="1" id="KW-0560">Oxidoreductase</keyword>